<feature type="transmembrane region" description="Helical" evidence="10">
    <location>
        <begin position="80"/>
        <end position="100"/>
    </location>
</feature>
<dbReference type="Gene3D" id="1.20.1440.130">
    <property type="entry name" value="VKOR domain"/>
    <property type="match status" value="1"/>
</dbReference>
<keyword evidence="9" id="KW-0676">Redox-active center</keyword>
<dbReference type="GO" id="GO:0048038">
    <property type="term" value="F:quinone binding"/>
    <property type="evidence" value="ECO:0007669"/>
    <property type="project" value="UniProtKB-KW"/>
</dbReference>
<evidence type="ECO:0000256" key="10">
    <source>
        <dbReference type="SAM" id="Phobius"/>
    </source>
</evidence>
<comment type="subcellular location">
    <subcellularLocation>
        <location evidence="1">Membrane</location>
        <topology evidence="1">Multi-pass membrane protein</topology>
    </subcellularLocation>
</comment>
<sequence length="130" mass="15050">MSAITILFFSAVGVLDTLYLIYHKIRGTEVACPFFPKEWCRKVQKSPYSKIFGIPNAFLGFAIFLAIFVLTWLYTNFIVPAWPIQTLILIGFLFSIYFTYTQGFILKAFCTWCLVSAISFTVMFLSVWFF</sequence>
<evidence type="ECO:0000256" key="4">
    <source>
        <dbReference type="ARBA" id="ARBA00022719"/>
    </source>
</evidence>
<name>A0A1G2REL3_9BACT</name>
<dbReference type="GO" id="GO:0016020">
    <property type="term" value="C:membrane"/>
    <property type="evidence" value="ECO:0007669"/>
    <property type="project" value="UniProtKB-SubCell"/>
</dbReference>
<keyword evidence="8" id="KW-1015">Disulfide bond</keyword>
<evidence type="ECO:0000256" key="6">
    <source>
        <dbReference type="ARBA" id="ARBA00023002"/>
    </source>
</evidence>
<protein>
    <recommendedName>
        <fullName evidence="11">Vitamin K epoxide reductase domain-containing protein</fullName>
    </recommendedName>
</protein>
<dbReference type="AlphaFoldDB" id="A0A1G2REL3"/>
<evidence type="ECO:0000256" key="5">
    <source>
        <dbReference type="ARBA" id="ARBA00022989"/>
    </source>
</evidence>
<evidence type="ECO:0000256" key="1">
    <source>
        <dbReference type="ARBA" id="ARBA00004141"/>
    </source>
</evidence>
<evidence type="ECO:0000256" key="7">
    <source>
        <dbReference type="ARBA" id="ARBA00023136"/>
    </source>
</evidence>
<keyword evidence="4" id="KW-0874">Quinone</keyword>
<evidence type="ECO:0000256" key="8">
    <source>
        <dbReference type="ARBA" id="ARBA00023157"/>
    </source>
</evidence>
<proteinExistence type="inferred from homology"/>
<feature type="transmembrane region" description="Helical" evidence="10">
    <location>
        <begin position="109"/>
        <end position="129"/>
    </location>
</feature>
<dbReference type="GO" id="GO:0016491">
    <property type="term" value="F:oxidoreductase activity"/>
    <property type="evidence" value="ECO:0007669"/>
    <property type="project" value="UniProtKB-KW"/>
</dbReference>
<dbReference type="Pfam" id="PF07884">
    <property type="entry name" value="VKOR"/>
    <property type="match status" value="1"/>
</dbReference>
<feature type="transmembrane region" description="Helical" evidence="10">
    <location>
        <begin position="51"/>
        <end position="74"/>
    </location>
</feature>
<dbReference type="SMART" id="SM00756">
    <property type="entry name" value="VKc"/>
    <property type="match status" value="1"/>
</dbReference>
<evidence type="ECO:0000256" key="2">
    <source>
        <dbReference type="ARBA" id="ARBA00006214"/>
    </source>
</evidence>
<evidence type="ECO:0000259" key="11">
    <source>
        <dbReference type="SMART" id="SM00756"/>
    </source>
</evidence>
<accession>A0A1G2REL3</accession>
<keyword evidence="3 10" id="KW-0812">Transmembrane</keyword>
<keyword evidence="5 10" id="KW-1133">Transmembrane helix</keyword>
<gene>
    <name evidence="12" type="ORF">A3F15_01530</name>
</gene>
<comment type="caution">
    <text evidence="12">The sequence shown here is derived from an EMBL/GenBank/DDBJ whole genome shotgun (WGS) entry which is preliminary data.</text>
</comment>
<dbReference type="InterPro" id="IPR012932">
    <property type="entry name" value="VKOR"/>
</dbReference>
<organism evidence="12 13">
    <name type="scientific">Candidatus Wildermuthbacteria bacterium RIFCSPHIGHO2_12_FULL_40_12</name>
    <dbReference type="NCBI Taxonomy" id="1802457"/>
    <lineage>
        <taxon>Bacteria</taxon>
        <taxon>Candidatus Wildermuthiibacteriota</taxon>
    </lineage>
</organism>
<dbReference type="Proteomes" id="UP000177078">
    <property type="component" value="Unassembled WGS sequence"/>
</dbReference>
<dbReference type="InterPro" id="IPR044698">
    <property type="entry name" value="VKOR/LTO1"/>
</dbReference>
<feature type="transmembrane region" description="Helical" evidence="10">
    <location>
        <begin position="6"/>
        <end position="22"/>
    </location>
</feature>
<dbReference type="PANTHER" id="PTHR34573">
    <property type="entry name" value="VKC DOMAIN-CONTAINING PROTEIN"/>
    <property type="match status" value="1"/>
</dbReference>
<keyword evidence="6" id="KW-0560">Oxidoreductase</keyword>
<evidence type="ECO:0000313" key="12">
    <source>
        <dbReference type="EMBL" id="OHA71283.1"/>
    </source>
</evidence>
<dbReference type="InterPro" id="IPR038354">
    <property type="entry name" value="VKOR_sf"/>
</dbReference>
<keyword evidence="7 10" id="KW-0472">Membrane</keyword>
<comment type="similarity">
    <text evidence="2">Belongs to the VKOR family.</text>
</comment>
<dbReference type="EMBL" id="MHUC01000006">
    <property type="protein sequence ID" value="OHA71283.1"/>
    <property type="molecule type" value="Genomic_DNA"/>
</dbReference>
<evidence type="ECO:0000256" key="9">
    <source>
        <dbReference type="ARBA" id="ARBA00023284"/>
    </source>
</evidence>
<dbReference type="PANTHER" id="PTHR34573:SF1">
    <property type="entry name" value="VITAMIN K EPOXIDE REDUCTASE DOMAIN-CONTAINING PROTEIN"/>
    <property type="match status" value="1"/>
</dbReference>
<dbReference type="STRING" id="1802457.A3F15_01530"/>
<dbReference type="CDD" id="cd12916">
    <property type="entry name" value="VKOR_1"/>
    <property type="match status" value="1"/>
</dbReference>
<evidence type="ECO:0000256" key="3">
    <source>
        <dbReference type="ARBA" id="ARBA00022692"/>
    </source>
</evidence>
<reference evidence="12 13" key="1">
    <citation type="journal article" date="2016" name="Nat. Commun.">
        <title>Thousands of microbial genomes shed light on interconnected biogeochemical processes in an aquifer system.</title>
        <authorList>
            <person name="Anantharaman K."/>
            <person name="Brown C.T."/>
            <person name="Hug L.A."/>
            <person name="Sharon I."/>
            <person name="Castelle C.J."/>
            <person name="Probst A.J."/>
            <person name="Thomas B.C."/>
            <person name="Singh A."/>
            <person name="Wilkins M.J."/>
            <person name="Karaoz U."/>
            <person name="Brodie E.L."/>
            <person name="Williams K.H."/>
            <person name="Hubbard S.S."/>
            <person name="Banfield J.F."/>
        </authorList>
    </citation>
    <scope>NUCLEOTIDE SEQUENCE [LARGE SCALE GENOMIC DNA]</scope>
</reference>
<evidence type="ECO:0000313" key="13">
    <source>
        <dbReference type="Proteomes" id="UP000177078"/>
    </source>
</evidence>
<feature type="domain" description="Vitamin K epoxide reductase" evidence="11">
    <location>
        <begin position="1"/>
        <end position="130"/>
    </location>
</feature>